<keyword evidence="5" id="KW-0812">Transmembrane</keyword>
<keyword evidence="6" id="KW-1133">Transmembrane helix</keyword>
<gene>
    <name evidence="9" type="ORF">PS2015_1721</name>
</gene>
<evidence type="ECO:0000256" key="4">
    <source>
        <dbReference type="ARBA" id="ARBA00019076"/>
    </source>
</evidence>
<dbReference type="EMBL" id="CP013189">
    <property type="protein sequence ID" value="ALO46372.1"/>
    <property type="molecule type" value="Genomic_DNA"/>
</dbReference>
<proteinExistence type="predicted"/>
<feature type="domain" description="Thioredoxin" evidence="8">
    <location>
        <begin position="49"/>
        <end position="187"/>
    </location>
</feature>
<evidence type="ECO:0000256" key="5">
    <source>
        <dbReference type="ARBA" id="ARBA00022692"/>
    </source>
</evidence>
<protein>
    <recommendedName>
        <fullName evidence="4">Methylamine utilization protein MauD</fullName>
    </recommendedName>
</protein>
<accession>A0A0S2KE73</accession>
<keyword evidence="7" id="KW-0472">Membrane</keyword>
<dbReference type="Gene3D" id="3.40.30.10">
    <property type="entry name" value="Glutaredoxin"/>
    <property type="match status" value="1"/>
</dbReference>
<evidence type="ECO:0000259" key="8">
    <source>
        <dbReference type="PROSITE" id="PS51352"/>
    </source>
</evidence>
<evidence type="ECO:0000256" key="7">
    <source>
        <dbReference type="ARBA" id="ARBA00023136"/>
    </source>
</evidence>
<dbReference type="KEGG" id="pspi:PS2015_1721"/>
<dbReference type="InterPro" id="IPR036249">
    <property type="entry name" value="Thioredoxin-like_sf"/>
</dbReference>
<dbReference type="NCBIfam" id="TIGR02661">
    <property type="entry name" value="MauD"/>
    <property type="match status" value="1"/>
</dbReference>
<evidence type="ECO:0000313" key="10">
    <source>
        <dbReference type="Proteomes" id="UP000065641"/>
    </source>
</evidence>
<dbReference type="OrthoDB" id="462848at2"/>
<keyword evidence="10" id="KW-1185">Reference proteome</keyword>
<dbReference type="InterPro" id="IPR013766">
    <property type="entry name" value="Thioredoxin_domain"/>
</dbReference>
<organism evidence="9 10">
    <name type="scientific">Pseudohongiella spirulinae</name>
    <dbReference type="NCBI Taxonomy" id="1249552"/>
    <lineage>
        <taxon>Bacteria</taxon>
        <taxon>Pseudomonadati</taxon>
        <taxon>Pseudomonadota</taxon>
        <taxon>Gammaproteobacteria</taxon>
        <taxon>Pseudomonadales</taxon>
        <taxon>Pseudohongiellaceae</taxon>
        <taxon>Pseudohongiella</taxon>
    </lineage>
</organism>
<dbReference type="STRING" id="1249552.PS2015_1721"/>
<dbReference type="GO" id="GO:0030416">
    <property type="term" value="P:methylamine metabolic process"/>
    <property type="evidence" value="ECO:0007669"/>
    <property type="project" value="InterPro"/>
</dbReference>
<dbReference type="PROSITE" id="PS51352">
    <property type="entry name" value="THIOREDOXIN_2"/>
    <property type="match status" value="1"/>
</dbReference>
<evidence type="ECO:0000256" key="6">
    <source>
        <dbReference type="ARBA" id="ARBA00022989"/>
    </source>
</evidence>
<evidence type="ECO:0000256" key="2">
    <source>
        <dbReference type="ARBA" id="ARBA00004167"/>
    </source>
</evidence>
<comment type="subcellular location">
    <subcellularLocation>
        <location evidence="2">Membrane</location>
        <topology evidence="2">Single-pass membrane protein</topology>
    </subcellularLocation>
</comment>
<sequence length="206" mass="22064">MSNALAAVLVLLTLVVLVLVFAVIALARQIGILHTRLAPAGALMTTSGPKLGEKISNMSIPDIHGKPVEIGATGGNALAGKAQLLLFVSPSCPICKELVPTAKSMARSENVSLIFGSDGGQADQHLAYIDKMDLKKYPYIVSLELGMRFEVAKLPYAVLIDDQGVLRSKGLVNSREHLESLVHAMQSGYESIQDYMVKNGHLEEQA</sequence>
<comment type="function">
    <text evidence="1">May be specifically involved in the processing, transport, and/or maturation of the MADH beta-subunit.</text>
</comment>
<dbReference type="PATRIC" id="fig|1249552.3.peg.1726"/>
<evidence type="ECO:0000256" key="1">
    <source>
        <dbReference type="ARBA" id="ARBA00003475"/>
    </source>
</evidence>
<dbReference type="RefSeq" id="WP_058021815.1">
    <property type="nucleotide sequence ID" value="NZ_CP013189.1"/>
</dbReference>
<reference evidence="9 10" key="1">
    <citation type="submission" date="2015-11" db="EMBL/GenBank/DDBJ databases">
        <authorList>
            <person name="Zhang Y."/>
            <person name="Guo Z."/>
        </authorList>
    </citation>
    <scope>NUCLEOTIDE SEQUENCE [LARGE SCALE GENOMIC DNA]</scope>
    <source>
        <strain evidence="9 10">KCTC 32221</strain>
    </source>
</reference>
<dbReference type="UniPathway" id="UPA00895"/>
<keyword evidence="9" id="KW-0413">Isomerase</keyword>
<dbReference type="InterPro" id="IPR013478">
    <property type="entry name" value="MeN_DH_accessory"/>
</dbReference>
<dbReference type="GO" id="GO:0016020">
    <property type="term" value="C:membrane"/>
    <property type="evidence" value="ECO:0007669"/>
    <property type="project" value="UniProtKB-SubCell"/>
</dbReference>
<evidence type="ECO:0000256" key="3">
    <source>
        <dbReference type="ARBA" id="ARBA00004856"/>
    </source>
</evidence>
<evidence type="ECO:0000313" key="9">
    <source>
        <dbReference type="EMBL" id="ALO46372.1"/>
    </source>
</evidence>
<comment type="pathway">
    <text evidence="3">One-carbon metabolism; methylamine degradation.</text>
</comment>
<dbReference type="Proteomes" id="UP000065641">
    <property type="component" value="Chromosome"/>
</dbReference>
<dbReference type="GO" id="GO:0016853">
    <property type="term" value="F:isomerase activity"/>
    <property type="evidence" value="ECO:0007669"/>
    <property type="project" value="UniProtKB-KW"/>
</dbReference>
<dbReference type="SUPFAM" id="SSF52833">
    <property type="entry name" value="Thioredoxin-like"/>
    <property type="match status" value="1"/>
</dbReference>
<dbReference type="AlphaFoldDB" id="A0A0S2KE73"/>
<name>A0A0S2KE73_9GAMM</name>